<sequence length="58" mass="6388">MTDLPEKMNRPPCLPGGCTKDVRHLGKGTSAGDWPCTHCGWSIREKHALVAQDKGTLW</sequence>
<accession>A0A3P8L4B1</accession>
<evidence type="ECO:0000313" key="2">
    <source>
        <dbReference type="Proteomes" id="UP000271626"/>
    </source>
</evidence>
<dbReference type="Proteomes" id="UP000271626">
    <property type="component" value="Chromosome"/>
</dbReference>
<dbReference type="AlphaFoldDB" id="A0A3P8L4B1"/>
<reference evidence="1 2" key="1">
    <citation type="submission" date="2018-12" db="EMBL/GenBank/DDBJ databases">
        <authorList>
            <consortium name="Pathogen Informatics"/>
        </authorList>
    </citation>
    <scope>NUCLEOTIDE SEQUENCE [LARGE SCALE GENOMIC DNA]</scope>
    <source>
        <strain evidence="1 2">NCTC10741</strain>
    </source>
</reference>
<organism evidence="1 2">
    <name type="scientific">Tsukamurella paurometabola</name>
    <name type="common">Corynebacterium paurometabolum</name>
    <dbReference type="NCBI Taxonomy" id="2061"/>
    <lineage>
        <taxon>Bacteria</taxon>
        <taxon>Bacillati</taxon>
        <taxon>Actinomycetota</taxon>
        <taxon>Actinomycetes</taxon>
        <taxon>Mycobacteriales</taxon>
        <taxon>Tsukamurellaceae</taxon>
        <taxon>Tsukamurella</taxon>
    </lineage>
</organism>
<evidence type="ECO:0000313" key="1">
    <source>
        <dbReference type="EMBL" id="VDR40205.1"/>
    </source>
</evidence>
<protein>
    <submittedName>
        <fullName evidence="1">Uncharacterized protein</fullName>
    </submittedName>
</protein>
<gene>
    <name evidence="1" type="ORF">NCTC10741_03361</name>
</gene>
<proteinExistence type="predicted"/>
<dbReference type="EMBL" id="LR131273">
    <property type="protein sequence ID" value="VDR40205.1"/>
    <property type="molecule type" value="Genomic_DNA"/>
</dbReference>
<name>A0A3P8L4B1_TSUPA</name>
<dbReference type="RefSeq" id="WP_164711627.1">
    <property type="nucleotide sequence ID" value="NZ_CP085954.1"/>
</dbReference>